<dbReference type="InterPro" id="IPR003018">
    <property type="entry name" value="GAF"/>
</dbReference>
<dbReference type="Gene3D" id="3.30.450.40">
    <property type="match status" value="1"/>
</dbReference>
<evidence type="ECO:0000259" key="1">
    <source>
        <dbReference type="PROSITE" id="PS51831"/>
    </source>
</evidence>
<feature type="domain" description="HD-GYP" evidence="2">
    <location>
        <begin position="196"/>
        <end position="391"/>
    </location>
</feature>
<dbReference type="SUPFAM" id="SSF109604">
    <property type="entry name" value="HD-domain/PDEase-like"/>
    <property type="match status" value="1"/>
</dbReference>
<protein>
    <submittedName>
        <fullName evidence="3">HD-GYP domain, c-di-GMP phosphodiesterase class II (Or its inactivated variant)</fullName>
    </submittedName>
</protein>
<organism evidence="3 4">
    <name type="scientific">Trichlorobacter thiogenes</name>
    <dbReference type="NCBI Taxonomy" id="115783"/>
    <lineage>
        <taxon>Bacteria</taxon>
        <taxon>Pseudomonadati</taxon>
        <taxon>Thermodesulfobacteriota</taxon>
        <taxon>Desulfuromonadia</taxon>
        <taxon>Geobacterales</taxon>
        <taxon>Geobacteraceae</taxon>
        <taxon>Trichlorobacter</taxon>
    </lineage>
</organism>
<accession>A0A1T4R723</accession>
<dbReference type="InterPro" id="IPR037522">
    <property type="entry name" value="HD_GYP_dom"/>
</dbReference>
<dbReference type="STRING" id="115783.SAMN02745119_02723"/>
<feature type="domain" description="HD" evidence="1">
    <location>
        <begin position="218"/>
        <end position="340"/>
    </location>
</feature>
<dbReference type="Pfam" id="PF13487">
    <property type="entry name" value="HD_5"/>
    <property type="match status" value="1"/>
</dbReference>
<dbReference type="EMBL" id="FUWR01000018">
    <property type="protein sequence ID" value="SKA11834.1"/>
    <property type="molecule type" value="Genomic_DNA"/>
</dbReference>
<evidence type="ECO:0000313" key="4">
    <source>
        <dbReference type="Proteomes" id="UP000190102"/>
    </source>
</evidence>
<sequence length="391" mass="43420">MVEMNTYTIMVDFKRYRSMAPISQKPESLTVTSLRSLMELASLVNSSLDPAEVRRLAVEAVPRCVGADAASLLLLDGETGELYFEAASGVKGQCLKEVRLRPGEGIAGWVARKGGAVIVDDVKSDHRFAADVDRFTGYETRNMIVAPVATKEKVWGVLQVLNKLTGEFTDDDLELVQALADQVAIAIENASMYQEMRLTLLGVTTALAEALEQRDPYTGGHTRRVHEYSVLIASHLGLPQDEIDTLRLAAIMHDIGKIGVSDQVLRKPGRLNEEEFREMCRHPEAGVDIIEHLPQLTRVVPGVLYHHEQYDGNGYPHKRQAEDIPLHARIIAVADAFDAMTSDRPYRKALGFEAAFAELERCAGQQFDPQLVEIFKQAWLEGELQSPVIDE</sequence>
<proteinExistence type="predicted"/>
<dbReference type="PANTHER" id="PTHR43155">
    <property type="entry name" value="CYCLIC DI-GMP PHOSPHODIESTERASE PA4108-RELATED"/>
    <property type="match status" value="1"/>
</dbReference>
<dbReference type="InterPro" id="IPR006674">
    <property type="entry name" value="HD_domain"/>
</dbReference>
<dbReference type="SUPFAM" id="SSF55781">
    <property type="entry name" value="GAF domain-like"/>
    <property type="match status" value="1"/>
</dbReference>
<evidence type="ECO:0000259" key="2">
    <source>
        <dbReference type="PROSITE" id="PS51832"/>
    </source>
</evidence>
<dbReference type="InterPro" id="IPR029016">
    <property type="entry name" value="GAF-like_dom_sf"/>
</dbReference>
<name>A0A1T4R723_9BACT</name>
<gene>
    <name evidence="3" type="ORF">SAMN02745119_02723</name>
</gene>
<dbReference type="CDD" id="cd00077">
    <property type="entry name" value="HDc"/>
    <property type="match status" value="1"/>
</dbReference>
<dbReference type="PANTHER" id="PTHR43155:SF2">
    <property type="entry name" value="CYCLIC DI-GMP PHOSPHODIESTERASE PA4108"/>
    <property type="match status" value="1"/>
</dbReference>
<reference evidence="4" key="1">
    <citation type="submission" date="2017-02" db="EMBL/GenBank/DDBJ databases">
        <authorList>
            <person name="Varghese N."/>
            <person name="Submissions S."/>
        </authorList>
    </citation>
    <scope>NUCLEOTIDE SEQUENCE [LARGE SCALE GENOMIC DNA]</scope>
    <source>
        <strain evidence="4">ATCC BAA-34</strain>
    </source>
</reference>
<dbReference type="PROSITE" id="PS51832">
    <property type="entry name" value="HD_GYP"/>
    <property type="match status" value="1"/>
</dbReference>
<dbReference type="SMART" id="SM00065">
    <property type="entry name" value="GAF"/>
    <property type="match status" value="1"/>
</dbReference>
<evidence type="ECO:0000313" key="3">
    <source>
        <dbReference type="EMBL" id="SKA11834.1"/>
    </source>
</evidence>
<dbReference type="Proteomes" id="UP000190102">
    <property type="component" value="Unassembled WGS sequence"/>
</dbReference>
<dbReference type="Gene3D" id="1.10.3210.10">
    <property type="entry name" value="Hypothetical protein af1432"/>
    <property type="match status" value="1"/>
</dbReference>
<dbReference type="SMART" id="SM00471">
    <property type="entry name" value="HDc"/>
    <property type="match status" value="1"/>
</dbReference>
<dbReference type="InterPro" id="IPR003607">
    <property type="entry name" value="HD/PDEase_dom"/>
</dbReference>
<dbReference type="Pfam" id="PF01590">
    <property type="entry name" value="GAF"/>
    <property type="match status" value="1"/>
</dbReference>
<dbReference type="PROSITE" id="PS51831">
    <property type="entry name" value="HD"/>
    <property type="match status" value="1"/>
</dbReference>
<dbReference type="AlphaFoldDB" id="A0A1T4R723"/>
<keyword evidence="4" id="KW-1185">Reference proteome</keyword>